<keyword evidence="10" id="KW-0411">Iron-sulfur</keyword>
<dbReference type="FunFam" id="3.30.499.10:FF:000002">
    <property type="entry name" value="Aconitate hydratase"/>
    <property type="match status" value="1"/>
</dbReference>
<dbReference type="GO" id="GO:0051536">
    <property type="term" value="F:iron-sulfur cluster binding"/>
    <property type="evidence" value="ECO:0007669"/>
    <property type="project" value="UniProtKB-KW"/>
</dbReference>
<keyword evidence="8" id="KW-0694">RNA-binding</keyword>
<dbReference type="SUPFAM" id="SSF52016">
    <property type="entry name" value="LeuD/IlvD-like"/>
    <property type="match status" value="1"/>
</dbReference>
<feature type="domain" description="Aconitase A/isopropylmalate dehydratase small subunit swivel" evidence="15">
    <location>
        <begin position="750"/>
        <end position="876"/>
    </location>
</feature>
<dbReference type="PROSITE" id="PS00450">
    <property type="entry name" value="ACONITASE_1"/>
    <property type="match status" value="1"/>
</dbReference>
<evidence type="ECO:0000256" key="3">
    <source>
        <dbReference type="ARBA" id="ARBA00007185"/>
    </source>
</evidence>
<gene>
    <name evidence="16" type="primary">acnA</name>
    <name evidence="16" type="ORF">C7C45_30180</name>
</gene>
<comment type="caution">
    <text evidence="16">The sequence shown here is derived from an EMBL/GenBank/DDBJ whole genome shotgun (WGS) entry which is preliminary data.</text>
</comment>
<dbReference type="Gene3D" id="3.20.19.10">
    <property type="entry name" value="Aconitase, domain 4"/>
    <property type="match status" value="1"/>
</dbReference>
<dbReference type="Gene3D" id="6.10.190.10">
    <property type="match status" value="1"/>
</dbReference>
<accession>A0A318NF44</accession>
<organism evidence="16 17">
    <name type="scientific">Micromonospora arborensis</name>
    <dbReference type="NCBI Taxonomy" id="2116518"/>
    <lineage>
        <taxon>Bacteria</taxon>
        <taxon>Bacillati</taxon>
        <taxon>Actinomycetota</taxon>
        <taxon>Actinomycetes</taxon>
        <taxon>Micromonosporales</taxon>
        <taxon>Micromonosporaceae</taxon>
        <taxon>Micromonospora</taxon>
    </lineage>
</organism>
<dbReference type="GO" id="GO:0003723">
    <property type="term" value="F:RNA binding"/>
    <property type="evidence" value="ECO:0007669"/>
    <property type="project" value="UniProtKB-KW"/>
</dbReference>
<evidence type="ECO:0000256" key="2">
    <source>
        <dbReference type="ARBA" id="ARBA00004717"/>
    </source>
</evidence>
<dbReference type="InterPro" id="IPR006249">
    <property type="entry name" value="Aconitase/IRP2"/>
</dbReference>
<evidence type="ECO:0000256" key="5">
    <source>
        <dbReference type="ARBA" id="ARBA00019378"/>
    </source>
</evidence>
<dbReference type="PROSITE" id="PS01244">
    <property type="entry name" value="ACONITASE_2"/>
    <property type="match status" value="1"/>
</dbReference>
<feature type="compositionally biased region" description="Basic and acidic residues" evidence="13">
    <location>
        <begin position="406"/>
        <end position="418"/>
    </location>
</feature>
<dbReference type="GO" id="GO:0003994">
    <property type="term" value="F:aconitate hydratase activity"/>
    <property type="evidence" value="ECO:0007669"/>
    <property type="project" value="UniProtKB-EC"/>
</dbReference>
<dbReference type="InterPro" id="IPR000573">
    <property type="entry name" value="AconitaseA/IPMdHydase_ssu_swvl"/>
</dbReference>
<dbReference type="InterPro" id="IPR018136">
    <property type="entry name" value="Aconitase_4Fe-4S_BS"/>
</dbReference>
<dbReference type="PRINTS" id="PR00415">
    <property type="entry name" value="ACONITASE"/>
</dbReference>
<feature type="domain" description="Aconitase/3-isopropylmalate dehydratase large subunit alpha/beta/alpha" evidence="14">
    <location>
        <begin position="78"/>
        <end position="620"/>
    </location>
</feature>
<evidence type="ECO:0000256" key="13">
    <source>
        <dbReference type="SAM" id="MobiDB-lite"/>
    </source>
</evidence>
<dbReference type="SUPFAM" id="SSF53732">
    <property type="entry name" value="Aconitase iron-sulfur domain"/>
    <property type="match status" value="1"/>
</dbReference>
<dbReference type="GO" id="GO:0019679">
    <property type="term" value="P:propionate metabolic process, methylcitrate cycle"/>
    <property type="evidence" value="ECO:0007669"/>
    <property type="project" value="UniProtKB-ARBA"/>
</dbReference>
<comment type="similarity">
    <text evidence="3">Belongs to the aconitase/IPM isomerase family.</text>
</comment>
<proteinExistence type="inferred from homology"/>
<evidence type="ECO:0000256" key="4">
    <source>
        <dbReference type="ARBA" id="ARBA00012926"/>
    </source>
</evidence>
<evidence type="ECO:0000256" key="7">
    <source>
        <dbReference type="ARBA" id="ARBA00022723"/>
    </source>
</evidence>
<evidence type="ECO:0000256" key="6">
    <source>
        <dbReference type="ARBA" id="ARBA00022532"/>
    </source>
</evidence>
<comment type="catalytic activity">
    <reaction evidence="12">
        <text>citrate = D-threo-isocitrate</text>
        <dbReference type="Rhea" id="RHEA:10336"/>
        <dbReference type="ChEBI" id="CHEBI:15562"/>
        <dbReference type="ChEBI" id="CHEBI:16947"/>
        <dbReference type="EC" id="4.2.1.3"/>
    </reaction>
</comment>
<dbReference type="FunFam" id="3.30.499.10:FF:000009">
    <property type="entry name" value="Aconitate hydratase"/>
    <property type="match status" value="1"/>
</dbReference>
<keyword evidence="7" id="KW-0479">Metal-binding</keyword>
<dbReference type="Gene3D" id="3.30.499.10">
    <property type="entry name" value="Aconitase, domain 3"/>
    <property type="match status" value="2"/>
</dbReference>
<dbReference type="InterPro" id="IPR015928">
    <property type="entry name" value="Aconitase/3IPM_dehydase_swvl"/>
</dbReference>
<comment type="pathway">
    <text evidence="2">Carbohydrate metabolism; tricarboxylic acid cycle; isocitrate from oxaloacetate: step 2/2.</text>
</comment>
<dbReference type="Pfam" id="PF00330">
    <property type="entry name" value="Aconitase"/>
    <property type="match status" value="1"/>
</dbReference>
<evidence type="ECO:0000313" key="16">
    <source>
        <dbReference type="EMBL" id="PYC64347.1"/>
    </source>
</evidence>
<dbReference type="PANTHER" id="PTHR11670">
    <property type="entry name" value="ACONITASE/IRON-RESPONSIVE ELEMENT FAMILY MEMBER"/>
    <property type="match status" value="1"/>
</dbReference>
<reference evidence="16 17" key="1">
    <citation type="submission" date="2018-03" db="EMBL/GenBank/DDBJ databases">
        <title>Bioinformatic expansion and discovery of thiopeptide antibiotics.</title>
        <authorList>
            <person name="Schwalen C.J."/>
            <person name="Hudson G.A."/>
            <person name="Mitchell D.A."/>
        </authorList>
    </citation>
    <scope>NUCLEOTIDE SEQUENCE [LARGE SCALE GENOMIC DNA]</scope>
    <source>
        <strain evidence="16 17">NRRL 8041</strain>
    </source>
</reference>
<dbReference type="CDD" id="cd01580">
    <property type="entry name" value="AcnA_IRP_Swivel"/>
    <property type="match status" value="1"/>
</dbReference>
<dbReference type="InterPro" id="IPR044137">
    <property type="entry name" value="AcnA_IRP_Swivel"/>
</dbReference>
<dbReference type="AlphaFoldDB" id="A0A318NF44"/>
<evidence type="ECO:0000259" key="14">
    <source>
        <dbReference type="Pfam" id="PF00330"/>
    </source>
</evidence>
<dbReference type="EMBL" id="PYBV01000053">
    <property type="protein sequence ID" value="PYC64347.1"/>
    <property type="molecule type" value="Genomic_DNA"/>
</dbReference>
<evidence type="ECO:0000256" key="1">
    <source>
        <dbReference type="ARBA" id="ARBA00001966"/>
    </source>
</evidence>
<protein>
    <recommendedName>
        <fullName evidence="5">Aconitate hydratase A</fullName>
        <ecNumber evidence="4">4.2.1.3</ecNumber>
    </recommendedName>
</protein>
<keyword evidence="17" id="KW-1185">Reference proteome</keyword>
<dbReference type="GO" id="GO:0006099">
    <property type="term" value="P:tricarboxylic acid cycle"/>
    <property type="evidence" value="ECO:0007669"/>
    <property type="project" value="UniProtKB-UniPathway"/>
</dbReference>
<evidence type="ECO:0000256" key="10">
    <source>
        <dbReference type="ARBA" id="ARBA00023014"/>
    </source>
</evidence>
<feature type="region of interest" description="Disordered" evidence="13">
    <location>
        <begin position="406"/>
        <end position="468"/>
    </location>
</feature>
<dbReference type="Proteomes" id="UP000248333">
    <property type="component" value="Unassembled WGS sequence"/>
</dbReference>
<comment type="cofactor">
    <cofactor evidence="1">
        <name>[4Fe-4S] cluster</name>
        <dbReference type="ChEBI" id="CHEBI:49883"/>
    </cofactor>
</comment>
<keyword evidence="9" id="KW-0408">Iron</keyword>
<dbReference type="InterPro" id="IPR001030">
    <property type="entry name" value="Acoase/IPM_deHydtase_lsu_aba"/>
</dbReference>
<evidence type="ECO:0000256" key="9">
    <source>
        <dbReference type="ARBA" id="ARBA00023004"/>
    </source>
</evidence>
<dbReference type="RefSeq" id="WP_110567820.1">
    <property type="nucleotide sequence ID" value="NZ_PYBV01000053.1"/>
</dbReference>
<dbReference type="UniPathway" id="UPA00223">
    <property type="reaction ID" value="UER00718"/>
</dbReference>
<dbReference type="Pfam" id="PF00694">
    <property type="entry name" value="Aconitase_C"/>
    <property type="match status" value="1"/>
</dbReference>
<dbReference type="NCBIfam" id="NF006757">
    <property type="entry name" value="PRK09277.1"/>
    <property type="match status" value="1"/>
</dbReference>
<evidence type="ECO:0000313" key="17">
    <source>
        <dbReference type="Proteomes" id="UP000248333"/>
    </source>
</evidence>
<dbReference type="GO" id="GO:0046872">
    <property type="term" value="F:metal ion binding"/>
    <property type="evidence" value="ECO:0007669"/>
    <property type="project" value="UniProtKB-KW"/>
</dbReference>
<evidence type="ECO:0000256" key="12">
    <source>
        <dbReference type="ARBA" id="ARBA00023501"/>
    </source>
</evidence>
<keyword evidence="11 16" id="KW-0456">Lyase</keyword>
<name>A0A318NF44_9ACTN</name>
<sequence>MKEYDVASLDTFGAKTQLRVGDASYEIFKIDKVEGYARLPYSLKILLENLLRTEDGANITADHIRQLGGWDPTAAPSVEIQFTPARVLMQDFTGVPCVVDLATMREAVRDLGGDASKVNPLAPAELVIDHSVIADLFGREDAFARNVELEYERNKERYQFLRWGQTAFNEFKVVPPGTGIVHQVNIEYLARTIMERNGQAYPDTVVGTDSHTTMVNGLGVLGWGVGGIEAEAAMLGQPVSMLIPRVVGFKLSGEMPAGTTATDLVLTITEMLRKHGVVGKFVEFYGPGVSAVPLANRATIGNMSPEYGSTVAIFPIDAETVRYLELTGRDAAQVALVEAYAKEQGLWHDPEAEPAYSERLELDLGTIEPSLAGPKRPQDRVPLGSAKTLFRSALTDYVADDTVGERDLKPSVAREELPRGANGPADEASAESFPASDPPANEFSDPADEPRDLETAAAGAGGRASNPIRVTGSDGVEYELDHGAVVIAAITSCTNTSNPQVMIGAALLARNAVEKGLLRKPWVKTTLAPGSKVVMDYYERAGLTPYLNKLGFNLVGYGCTTCIGNSGPLPEEVSAAVNEHDLSVVSVLSGNRNFEGRINPDVKMNYLASPPLVVAYALAGTMDIDLANEPIGEDTEGNPVYLREIWPNSAEIQDVIAQAIGATGFSAAYADVFAGDERWQSLPTPTGDTFAWESDSTYVRKPPYFEGMQQEPSPVVDIADARVLAKLGDSVTTDHISPAGAIKADSPAGTYLAEHGVPRHEFNSYGSRRGNHEVMIRGTFANIRLRNQLVPGVEGGFTVNHLTGEQTSIYDASVAYQEAGIPLVVLAGKEYGSGSSRDWAAKGTMLLGVRAVIAESYERIHRSNLIGMGVLPLQFPVDVTAESLGLTGTESFTITGVTALNDGETPRTVHVSTDTGVEFDAVVRIDTPGEADYYRHGGILQYVLRRMIAN</sequence>
<evidence type="ECO:0000259" key="15">
    <source>
        <dbReference type="Pfam" id="PF00694"/>
    </source>
</evidence>
<dbReference type="InterPro" id="IPR015931">
    <property type="entry name" value="Acnase/IPM_dHydase_lsu_aba_1/3"/>
</dbReference>
<dbReference type="OrthoDB" id="9764318at2"/>
<keyword evidence="6" id="KW-0816">Tricarboxylic acid cycle</keyword>
<evidence type="ECO:0000256" key="8">
    <source>
        <dbReference type="ARBA" id="ARBA00022884"/>
    </source>
</evidence>
<dbReference type="EC" id="4.2.1.3" evidence="4"/>
<dbReference type="FunFam" id="3.20.19.10:FF:000001">
    <property type="entry name" value="Aconitate hydratase"/>
    <property type="match status" value="1"/>
</dbReference>
<evidence type="ECO:0000256" key="11">
    <source>
        <dbReference type="ARBA" id="ARBA00023239"/>
    </source>
</evidence>
<dbReference type="NCBIfam" id="NF009520">
    <property type="entry name" value="PRK12881.1"/>
    <property type="match status" value="1"/>
</dbReference>
<dbReference type="UniPathway" id="UPA00946"/>
<dbReference type="InterPro" id="IPR036008">
    <property type="entry name" value="Aconitase_4Fe-4S_dom"/>
</dbReference>